<organism evidence="1 2">
    <name type="scientific">Aphanomyces invadans</name>
    <dbReference type="NCBI Taxonomy" id="157072"/>
    <lineage>
        <taxon>Eukaryota</taxon>
        <taxon>Sar</taxon>
        <taxon>Stramenopiles</taxon>
        <taxon>Oomycota</taxon>
        <taxon>Saprolegniomycetes</taxon>
        <taxon>Saprolegniales</taxon>
        <taxon>Verrucalvaceae</taxon>
        <taxon>Aphanomyces</taxon>
    </lineage>
</organism>
<dbReference type="Proteomes" id="UP000285060">
    <property type="component" value="Unassembled WGS sequence"/>
</dbReference>
<comment type="caution">
    <text evidence="1">The sequence shown here is derived from an EMBL/GenBank/DDBJ whole genome shotgun (WGS) entry which is preliminary data.</text>
</comment>
<accession>A0A3R6YZG7</accession>
<evidence type="ECO:0000313" key="1">
    <source>
        <dbReference type="EMBL" id="RHY25560.1"/>
    </source>
</evidence>
<proteinExistence type="predicted"/>
<dbReference type="VEuPathDB" id="FungiDB:H310_13267"/>
<sequence length="254" mass="27696">MAPRSLVTTATPAQVDEVGDLFDELVDKDSGCVTAKEMAGILPYTAGAATTDVQAMIDDMEAKKTALDKKQFVRLVSKRMYGEWNAHMESLENAPLAHVIVSMKRRKHLVQFANFYLSKGVAGAELVVPADTDIRQNAPKPPLNKRTDRMKPYLRLFSGRYFCLAVASDQDHQVIASSAALLGKAAVDRTRACHGLSPDKLLAAYFLSPDRRHSKTSRMAGGVGPIMASTSFQIAAGMPPTAGDRPLWLEQIHV</sequence>
<reference evidence="1 2" key="1">
    <citation type="submission" date="2018-08" db="EMBL/GenBank/DDBJ databases">
        <title>Aphanomyces genome sequencing and annotation.</title>
        <authorList>
            <person name="Minardi D."/>
            <person name="Oidtmann B."/>
            <person name="Van Der Giezen M."/>
            <person name="Studholme D.J."/>
        </authorList>
    </citation>
    <scope>NUCLEOTIDE SEQUENCE [LARGE SCALE GENOMIC DNA]</scope>
    <source>
        <strain evidence="1 2">NJM0002</strain>
    </source>
</reference>
<keyword evidence="2" id="KW-1185">Reference proteome</keyword>
<dbReference type="AlphaFoldDB" id="A0A3R6YZG7"/>
<evidence type="ECO:0000313" key="2">
    <source>
        <dbReference type="Proteomes" id="UP000285060"/>
    </source>
</evidence>
<evidence type="ECO:0008006" key="3">
    <source>
        <dbReference type="Google" id="ProtNLM"/>
    </source>
</evidence>
<name>A0A3R6YZG7_9STRA</name>
<dbReference type="EMBL" id="QUSY01001258">
    <property type="protein sequence ID" value="RHY25560.1"/>
    <property type="molecule type" value="Genomic_DNA"/>
</dbReference>
<gene>
    <name evidence="1" type="ORF">DYB32_008239</name>
</gene>
<protein>
    <recommendedName>
        <fullName evidence="3">EF-hand domain-containing protein</fullName>
    </recommendedName>
</protein>